<dbReference type="InterPro" id="IPR052162">
    <property type="entry name" value="Sensor_kinase/Photoreceptor"/>
</dbReference>
<evidence type="ECO:0000256" key="7">
    <source>
        <dbReference type="SAM" id="Phobius"/>
    </source>
</evidence>
<evidence type="ECO:0000256" key="1">
    <source>
        <dbReference type="ARBA" id="ARBA00000085"/>
    </source>
</evidence>
<feature type="transmembrane region" description="Helical" evidence="7">
    <location>
        <begin position="34"/>
        <end position="52"/>
    </location>
</feature>
<evidence type="ECO:0000313" key="10">
    <source>
        <dbReference type="Proteomes" id="UP000559010"/>
    </source>
</evidence>
<dbReference type="SUPFAM" id="SSF47384">
    <property type="entry name" value="Homodimeric domain of signal transducing histidine kinase"/>
    <property type="match status" value="1"/>
</dbReference>
<evidence type="ECO:0000259" key="8">
    <source>
        <dbReference type="PROSITE" id="PS50109"/>
    </source>
</evidence>
<sequence>MFPERKIFLRVLLLSIIASVLLMINNLFIVVDHYLVAFELGTLIVSSVFYFLSVKSDKTLRYARLYGALILLILNVSWFQSGGFKGNNSVVIILLLLFFLVIYDNSKRHVILFFFITNVIILFIIEYSFNEEVRKFEYPNHLISHALMLVIVLVLTSFILFKYKKHYLRIHDENQDMISLLKEKNNKIEGQNKIISNQNIQLQQHSIGLEIDLVKQNQKLKEKNAELKRKNKNLEKFASIIAHDLKLPIAQISGLLQIIPVDFTDDFNVQEIIYRLRASTSDLKEIADDLSQVVNVEISDDISLVPVDLSEILDVQLVKLNSYIKQVNAKVDVTKEKELYINALEGYFDNIFFNIIHNAIKFSSQEESPFIDIRLKKEGDNVLFEVKDNGIGFEIGSKKLEIGMYNKNEHSFEGKGYGLYLVKAQLDKVGGEIDIVGENKKGTEVKVSIPIN</sequence>
<dbReference type="PANTHER" id="PTHR43304:SF1">
    <property type="entry name" value="PAC DOMAIN-CONTAINING PROTEIN"/>
    <property type="match status" value="1"/>
</dbReference>
<evidence type="ECO:0000256" key="3">
    <source>
        <dbReference type="ARBA" id="ARBA00022553"/>
    </source>
</evidence>
<dbReference type="InterPro" id="IPR005467">
    <property type="entry name" value="His_kinase_dom"/>
</dbReference>
<dbReference type="CDD" id="cd00082">
    <property type="entry name" value="HisKA"/>
    <property type="match status" value="1"/>
</dbReference>
<feature type="transmembrane region" description="Helical" evidence="7">
    <location>
        <begin position="86"/>
        <end position="103"/>
    </location>
</feature>
<keyword evidence="7" id="KW-0472">Membrane</keyword>
<dbReference type="CDD" id="cd00075">
    <property type="entry name" value="HATPase"/>
    <property type="match status" value="1"/>
</dbReference>
<gene>
    <name evidence="9" type="ORF">HH304_17610</name>
</gene>
<keyword evidence="5 9" id="KW-0418">Kinase</keyword>
<name>A0A848J6T8_9BACT</name>
<dbReference type="InterPro" id="IPR036890">
    <property type="entry name" value="HATPase_C_sf"/>
</dbReference>
<dbReference type="SMART" id="SM00387">
    <property type="entry name" value="HATPase_c"/>
    <property type="match status" value="1"/>
</dbReference>
<dbReference type="PANTHER" id="PTHR43304">
    <property type="entry name" value="PHYTOCHROME-LIKE PROTEIN CPH1"/>
    <property type="match status" value="1"/>
</dbReference>
<keyword evidence="10" id="KW-1185">Reference proteome</keyword>
<reference evidence="9 10" key="1">
    <citation type="submission" date="2020-04" db="EMBL/GenBank/DDBJ databases">
        <title>Flammeovirgaceae bacterium KN852 isolated from deep sea.</title>
        <authorList>
            <person name="Zhang D.-C."/>
        </authorList>
    </citation>
    <scope>NUCLEOTIDE SEQUENCE [LARGE SCALE GENOMIC DNA]</scope>
    <source>
        <strain evidence="9 10">KN852</strain>
    </source>
</reference>
<keyword evidence="4" id="KW-0808">Transferase</keyword>
<dbReference type="SUPFAM" id="SSF55874">
    <property type="entry name" value="ATPase domain of HSP90 chaperone/DNA topoisomerase II/histidine kinase"/>
    <property type="match status" value="1"/>
</dbReference>
<dbReference type="PROSITE" id="PS50109">
    <property type="entry name" value="HIS_KIN"/>
    <property type="match status" value="1"/>
</dbReference>
<evidence type="ECO:0000256" key="4">
    <source>
        <dbReference type="ARBA" id="ARBA00022679"/>
    </source>
</evidence>
<dbReference type="Gene3D" id="3.30.565.10">
    <property type="entry name" value="Histidine kinase-like ATPase, C-terminal domain"/>
    <property type="match status" value="1"/>
</dbReference>
<dbReference type="RefSeq" id="WP_169684590.1">
    <property type="nucleotide sequence ID" value="NZ_JABBNU010000011.1"/>
</dbReference>
<keyword evidence="7" id="KW-0812">Transmembrane</keyword>
<comment type="caution">
    <text evidence="9">The sequence shown here is derived from an EMBL/GenBank/DDBJ whole genome shotgun (WGS) entry which is preliminary data.</text>
</comment>
<dbReference type="Gene3D" id="1.10.287.130">
    <property type="match status" value="1"/>
</dbReference>
<comment type="catalytic activity">
    <reaction evidence="1">
        <text>ATP + protein L-histidine = ADP + protein N-phospho-L-histidine.</text>
        <dbReference type="EC" id="2.7.13.3"/>
    </reaction>
</comment>
<dbReference type="GO" id="GO:0000155">
    <property type="term" value="F:phosphorelay sensor kinase activity"/>
    <property type="evidence" value="ECO:0007669"/>
    <property type="project" value="InterPro"/>
</dbReference>
<feature type="coiled-coil region" evidence="6">
    <location>
        <begin position="210"/>
        <end position="240"/>
    </location>
</feature>
<keyword evidence="3" id="KW-0597">Phosphoprotein</keyword>
<dbReference type="EMBL" id="JABBNU010000011">
    <property type="protein sequence ID" value="NMM50230.1"/>
    <property type="molecule type" value="Genomic_DNA"/>
</dbReference>
<organism evidence="9 10">
    <name type="scientific">Marinigracilibium pacificum</name>
    <dbReference type="NCBI Taxonomy" id="2729599"/>
    <lineage>
        <taxon>Bacteria</taxon>
        <taxon>Pseudomonadati</taxon>
        <taxon>Bacteroidota</taxon>
        <taxon>Cytophagia</taxon>
        <taxon>Cytophagales</taxon>
        <taxon>Flammeovirgaceae</taxon>
        <taxon>Marinigracilibium</taxon>
    </lineage>
</organism>
<feature type="transmembrane region" description="Helical" evidence="7">
    <location>
        <begin position="7"/>
        <end position="28"/>
    </location>
</feature>
<evidence type="ECO:0000313" key="9">
    <source>
        <dbReference type="EMBL" id="NMM50230.1"/>
    </source>
</evidence>
<feature type="transmembrane region" description="Helical" evidence="7">
    <location>
        <begin position="110"/>
        <end position="130"/>
    </location>
</feature>
<protein>
    <recommendedName>
        <fullName evidence="2">histidine kinase</fullName>
        <ecNumber evidence="2">2.7.13.3</ecNumber>
    </recommendedName>
</protein>
<dbReference type="InterPro" id="IPR036097">
    <property type="entry name" value="HisK_dim/P_sf"/>
</dbReference>
<dbReference type="InterPro" id="IPR003594">
    <property type="entry name" value="HATPase_dom"/>
</dbReference>
<dbReference type="AlphaFoldDB" id="A0A848J6T8"/>
<keyword evidence="7" id="KW-1133">Transmembrane helix</keyword>
<feature type="domain" description="Histidine kinase" evidence="8">
    <location>
        <begin position="240"/>
        <end position="452"/>
    </location>
</feature>
<keyword evidence="6" id="KW-0175">Coiled coil</keyword>
<dbReference type="EC" id="2.7.13.3" evidence="2"/>
<dbReference type="Proteomes" id="UP000559010">
    <property type="component" value="Unassembled WGS sequence"/>
</dbReference>
<feature type="transmembrane region" description="Helical" evidence="7">
    <location>
        <begin position="142"/>
        <end position="161"/>
    </location>
</feature>
<evidence type="ECO:0000256" key="2">
    <source>
        <dbReference type="ARBA" id="ARBA00012438"/>
    </source>
</evidence>
<dbReference type="InterPro" id="IPR003661">
    <property type="entry name" value="HisK_dim/P_dom"/>
</dbReference>
<accession>A0A848J6T8</accession>
<proteinExistence type="predicted"/>
<dbReference type="Pfam" id="PF02518">
    <property type="entry name" value="HATPase_c"/>
    <property type="match status" value="1"/>
</dbReference>
<feature type="transmembrane region" description="Helical" evidence="7">
    <location>
        <begin position="64"/>
        <end position="80"/>
    </location>
</feature>
<evidence type="ECO:0000256" key="5">
    <source>
        <dbReference type="ARBA" id="ARBA00022777"/>
    </source>
</evidence>
<evidence type="ECO:0000256" key="6">
    <source>
        <dbReference type="SAM" id="Coils"/>
    </source>
</evidence>